<evidence type="ECO:0000313" key="3">
    <source>
        <dbReference type="Proteomes" id="UP001208570"/>
    </source>
</evidence>
<feature type="region of interest" description="Disordered" evidence="1">
    <location>
        <begin position="33"/>
        <end position="58"/>
    </location>
</feature>
<proteinExistence type="predicted"/>
<comment type="caution">
    <text evidence="2">The sequence shown here is derived from an EMBL/GenBank/DDBJ whole genome shotgun (WGS) entry which is preliminary data.</text>
</comment>
<organism evidence="2 3">
    <name type="scientific">Paralvinella palmiformis</name>
    <dbReference type="NCBI Taxonomy" id="53620"/>
    <lineage>
        <taxon>Eukaryota</taxon>
        <taxon>Metazoa</taxon>
        <taxon>Spiralia</taxon>
        <taxon>Lophotrochozoa</taxon>
        <taxon>Annelida</taxon>
        <taxon>Polychaeta</taxon>
        <taxon>Sedentaria</taxon>
        <taxon>Canalipalpata</taxon>
        <taxon>Terebellida</taxon>
        <taxon>Terebelliformia</taxon>
        <taxon>Alvinellidae</taxon>
        <taxon>Paralvinella</taxon>
    </lineage>
</organism>
<dbReference type="AlphaFoldDB" id="A0AAD9JEF4"/>
<name>A0AAD9JEF4_9ANNE</name>
<sequence>TKSHLHYIQVLSVAFHCSDILVIFREEWPSTTRYREAPNGRHSDCPTSPTTDRTSLRQSRQSSAVCLDDTLMDTTRPASCDLKVLFRCPFVDSLEKRRDLTPAVIPRPHLGLSG</sequence>
<gene>
    <name evidence="2" type="ORF">LSH36_355g00011</name>
</gene>
<accession>A0AAD9JEF4</accession>
<feature type="compositionally biased region" description="Polar residues" evidence="1">
    <location>
        <begin position="45"/>
        <end position="58"/>
    </location>
</feature>
<keyword evidence="3" id="KW-1185">Reference proteome</keyword>
<evidence type="ECO:0000256" key="1">
    <source>
        <dbReference type="SAM" id="MobiDB-lite"/>
    </source>
</evidence>
<feature type="non-terminal residue" evidence="2">
    <location>
        <position position="1"/>
    </location>
</feature>
<dbReference type="Proteomes" id="UP001208570">
    <property type="component" value="Unassembled WGS sequence"/>
</dbReference>
<evidence type="ECO:0000313" key="2">
    <source>
        <dbReference type="EMBL" id="KAK2151669.1"/>
    </source>
</evidence>
<protein>
    <submittedName>
        <fullName evidence="2">Uncharacterized protein</fullName>
    </submittedName>
</protein>
<dbReference type="EMBL" id="JAODUP010000355">
    <property type="protein sequence ID" value="KAK2151669.1"/>
    <property type="molecule type" value="Genomic_DNA"/>
</dbReference>
<feature type="compositionally biased region" description="Basic and acidic residues" evidence="1">
    <location>
        <begin position="33"/>
        <end position="44"/>
    </location>
</feature>
<reference evidence="2" key="1">
    <citation type="journal article" date="2023" name="Mol. Biol. Evol.">
        <title>Third-Generation Sequencing Reveals the Adaptive Role of the Epigenome in Three Deep-Sea Polychaetes.</title>
        <authorList>
            <person name="Perez M."/>
            <person name="Aroh O."/>
            <person name="Sun Y."/>
            <person name="Lan Y."/>
            <person name="Juniper S.K."/>
            <person name="Young C.R."/>
            <person name="Angers B."/>
            <person name="Qian P.Y."/>
        </authorList>
    </citation>
    <scope>NUCLEOTIDE SEQUENCE</scope>
    <source>
        <strain evidence="2">P08H-3</strain>
    </source>
</reference>